<keyword evidence="2" id="KW-1185">Reference proteome</keyword>
<protein>
    <submittedName>
        <fullName evidence="1">Uncharacterized protein</fullName>
    </submittedName>
</protein>
<evidence type="ECO:0000313" key="2">
    <source>
        <dbReference type="Proteomes" id="UP000237105"/>
    </source>
</evidence>
<comment type="caution">
    <text evidence="1">The sequence shown here is derived from an EMBL/GenBank/DDBJ whole genome shotgun (WGS) entry which is preliminary data.</text>
</comment>
<dbReference type="Proteomes" id="UP000237105">
    <property type="component" value="Unassembled WGS sequence"/>
</dbReference>
<dbReference type="AlphaFoldDB" id="A0A2P5A856"/>
<organism evidence="1 2">
    <name type="scientific">Parasponia andersonii</name>
    <name type="common">Sponia andersonii</name>
    <dbReference type="NCBI Taxonomy" id="3476"/>
    <lineage>
        <taxon>Eukaryota</taxon>
        <taxon>Viridiplantae</taxon>
        <taxon>Streptophyta</taxon>
        <taxon>Embryophyta</taxon>
        <taxon>Tracheophyta</taxon>
        <taxon>Spermatophyta</taxon>
        <taxon>Magnoliopsida</taxon>
        <taxon>eudicotyledons</taxon>
        <taxon>Gunneridae</taxon>
        <taxon>Pentapetalae</taxon>
        <taxon>rosids</taxon>
        <taxon>fabids</taxon>
        <taxon>Rosales</taxon>
        <taxon>Cannabaceae</taxon>
        <taxon>Parasponia</taxon>
    </lineage>
</organism>
<gene>
    <name evidence="1" type="ORF">PanWU01x14_358670</name>
</gene>
<dbReference type="EMBL" id="JXTB01000786">
    <property type="protein sequence ID" value="PON32735.1"/>
    <property type="molecule type" value="Genomic_DNA"/>
</dbReference>
<proteinExistence type="predicted"/>
<sequence length="29" mass="3605">MGFDDHAQIFRLPGMRIIWMRIRIRLCRC</sequence>
<name>A0A2P5A856_PARAD</name>
<reference evidence="2" key="1">
    <citation type="submission" date="2016-06" db="EMBL/GenBank/DDBJ databases">
        <title>Parallel loss of symbiosis genes in relatives of nitrogen-fixing non-legume Parasponia.</title>
        <authorList>
            <person name="Van Velzen R."/>
            <person name="Holmer R."/>
            <person name="Bu F."/>
            <person name="Rutten L."/>
            <person name="Van Zeijl A."/>
            <person name="Liu W."/>
            <person name="Santuari L."/>
            <person name="Cao Q."/>
            <person name="Sharma T."/>
            <person name="Shen D."/>
            <person name="Roswanjaya Y."/>
            <person name="Wardhani T."/>
            <person name="Kalhor M.S."/>
            <person name="Jansen J."/>
            <person name="Van den Hoogen J."/>
            <person name="Gungor B."/>
            <person name="Hartog M."/>
            <person name="Hontelez J."/>
            <person name="Verver J."/>
            <person name="Yang W.-C."/>
            <person name="Schijlen E."/>
            <person name="Repin R."/>
            <person name="Schilthuizen M."/>
            <person name="Schranz E."/>
            <person name="Heidstra R."/>
            <person name="Miyata K."/>
            <person name="Fedorova E."/>
            <person name="Kohlen W."/>
            <person name="Bisseling T."/>
            <person name="Smit S."/>
            <person name="Geurts R."/>
        </authorList>
    </citation>
    <scope>NUCLEOTIDE SEQUENCE [LARGE SCALE GENOMIC DNA]</scope>
    <source>
        <strain evidence="2">cv. WU1-14</strain>
    </source>
</reference>
<accession>A0A2P5A856</accession>
<evidence type="ECO:0000313" key="1">
    <source>
        <dbReference type="EMBL" id="PON32735.1"/>
    </source>
</evidence>